<proteinExistence type="predicted"/>
<comment type="caution">
    <text evidence="1">The sequence shown here is derived from an EMBL/GenBank/DDBJ whole genome shotgun (WGS) entry which is preliminary data.</text>
</comment>
<evidence type="ECO:0000313" key="2">
    <source>
        <dbReference type="Proteomes" id="UP001182991"/>
    </source>
</evidence>
<gene>
    <name evidence="1" type="ORF">RLT85_09905</name>
</gene>
<accession>A0ABU2KJP9</accession>
<evidence type="ECO:0000313" key="1">
    <source>
        <dbReference type="EMBL" id="MDT0294948.1"/>
    </source>
</evidence>
<dbReference type="RefSeq" id="WP_311401878.1">
    <property type="nucleotide sequence ID" value="NZ_JAVRBG010000009.1"/>
</dbReference>
<organism evidence="1 2">
    <name type="scientific">Mesonia ostreae</name>
    <dbReference type="NCBI Taxonomy" id="861110"/>
    <lineage>
        <taxon>Bacteria</taxon>
        <taxon>Pseudomonadati</taxon>
        <taxon>Bacteroidota</taxon>
        <taxon>Flavobacteriia</taxon>
        <taxon>Flavobacteriales</taxon>
        <taxon>Flavobacteriaceae</taxon>
        <taxon>Mesonia</taxon>
    </lineage>
</organism>
<reference evidence="2" key="1">
    <citation type="submission" date="2023-07" db="EMBL/GenBank/DDBJ databases">
        <title>Isolating and identifying novel microbial strains from the Mariana Trench.</title>
        <authorList>
            <person name="Fu H."/>
        </authorList>
    </citation>
    <scope>NUCLEOTIDE SEQUENCE [LARGE SCALE GENOMIC DNA]</scope>
    <source>
        <strain evidence="2">T-y2</strain>
    </source>
</reference>
<dbReference type="EMBL" id="JAVRBG010000009">
    <property type="protein sequence ID" value="MDT0294948.1"/>
    <property type="molecule type" value="Genomic_DNA"/>
</dbReference>
<protein>
    <submittedName>
        <fullName evidence="1">Uncharacterized protein</fullName>
    </submittedName>
</protein>
<keyword evidence="2" id="KW-1185">Reference proteome</keyword>
<dbReference type="Proteomes" id="UP001182991">
    <property type="component" value="Unassembled WGS sequence"/>
</dbReference>
<sequence>MYNSDSLKNKLNRDINEKYVAFDIADTNRVVHDGSIETNDNGSFFTSNGLYSSEFNEVIVNVQKNETIYTMDYKMS</sequence>
<name>A0ABU2KJP9_9FLAO</name>